<organism evidence="1 2">
    <name type="scientific">Galerina marginata (strain CBS 339.88)</name>
    <dbReference type="NCBI Taxonomy" id="685588"/>
    <lineage>
        <taxon>Eukaryota</taxon>
        <taxon>Fungi</taxon>
        <taxon>Dikarya</taxon>
        <taxon>Basidiomycota</taxon>
        <taxon>Agaricomycotina</taxon>
        <taxon>Agaricomycetes</taxon>
        <taxon>Agaricomycetidae</taxon>
        <taxon>Agaricales</taxon>
        <taxon>Agaricineae</taxon>
        <taxon>Strophariaceae</taxon>
        <taxon>Galerina</taxon>
    </lineage>
</organism>
<evidence type="ECO:0000313" key="1">
    <source>
        <dbReference type="EMBL" id="KDR81178.1"/>
    </source>
</evidence>
<dbReference type="EMBL" id="KL142371">
    <property type="protein sequence ID" value="KDR81178.1"/>
    <property type="molecule type" value="Genomic_DNA"/>
</dbReference>
<keyword evidence="2" id="KW-1185">Reference proteome</keyword>
<evidence type="ECO:0000313" key="2">
    <source>
        <dbReference type="Proteomes" id="UP000027222"/>
    </source>
</evidence>
<sequence>MDSLLPILTALKHRWMYGDTTTSQAYGRNFLRISFATLPDWCHSEAIRVLSNEIREGLVVAFSE</sequence>
<gene>
    <name evidence="1" type="ORF">GALMADRAFT_241733</name>
</gene>
<name>A0A067TQB8_GALM3</name>
<dbReference type="HOGENOM" id="CLU_2867801_0_0_1"/>
<dbReference type="AlphaFoldDB" id="A0A067TQB8"/>
<proteinExistence type="predicted"/>
<accession>A0A067TQB8</accession>
<protein>
    <submittedName>
        <fullName evidence="1">Uncharacterized protein</fullName>
    </submittedName>
</protein>
<reference evidence="2" key="1">
    <citation type="journal article" date="2014" name="Proc. Natl. Acad. Sci. U.S.A.">
        <title>Extensive sampling of basidiomycete genomes demonstrates inadequacy of the white-rot/brown-rot paradigm for wood decay fungi.</title>
        <authorList>
            <person name="Riley R."/>
            <person name="Salamov A.A."/>
            <person name="Brown D.W."/>
            <person name="Nagy L.G."/>
            <person name="Floudas D."/>
            <person name="Held B.W."/>
            <person name="Levasseur A."/>
            <person name="Lombard V."/>
            <person name="Morin E."/>
            <person name="Otillar R."/>
            <person name="Lindquist E.A."/>
            <person name="Sun H."/>
            <person name="LaButti K.M."/>
            <person name="Schmutz J."/>
            <person name="Jabbour D."/>
            <person name="Luo H."/>
            <person name="Baker S.E."/>
            <person name="Pisabarro A.G."/>
            <person name="Walton J.D."/>
            <person name="Blanchette R.A."/>
            <person name="Henrissat B."/>
            <person name="Martin F."/>
            <person name="Cullen D."/>
            <person name="Hibbett D.S."/>
            <person name="Grigoriev I.V."/>
        </authorList>
    </citation>
    <scope>NUCLEOTIDE SEQUENCE [LARGE SCALE GENOMIC DNA]</scope>
    <source>
        <strain evidence="2">CBS 339.88</strain>
    </source>
</reference>
<dbReference type="Proteomes" id="UP000027222">
    <property type="component" value="Unassembled WGS sequence"/>
</dbReference>